<dbReference type="EMBL" id="CM007390">
    <property type="protein sequence ID" value="ONK56003.1"/>
    <property type="molecule type" value="Genomic_DNA"/>
</dbReference>
<feature type="compositionally biased region" description="Gly residues" evidence="1">
    <location>
        <begin position="168"/>
        <end position="177"/>
    </location>
</feature>
<dbReference type="AlphaFoldDB" id="A0A5P1E218"/>
<feature type="compositionally biased region" description="Basic and acidic residues" evidence="1">
    <location>
        <begin position="91"/>
        <end position="108"/>
    </location>
</feature>
<dbReference type="Proteomes" id="UP000243459">
    <property type="component" value="Chromosome 10"/>
</dbReference>
<feature type="region of interest" description="Disordered" evidence="1">
    <location>
        <begin position="90"/>
        <end position="177"/>
    </location>
</feature>
<gene>
    <name evidence="2" type="ORF">A4U43_C10F3140</name>
</gene>
<evidence type="ECO:0000313" key="2">
    <source>
        <dbReference type="EMBL" id="ONK56003.1"/>
    </source>
</evidence>
<keyword evidence="3" id="KW-1185">Reference proteome</keyword>
<accession>A0A5P1E218</accession>
<dbReference type="Gramene" id="ONK56003">
    <property type="protein sequence ID" value="ONK56003"/>
    <property type="gene ID" value="A4U43_C10F3140"/>
</dbReference>
<organism evidence="2 3">
    <name type="scientific">Asparagus officinalis</name>
    <name type="common">Garden asparagus</name>
    <dbReference type="NCBI Taxonomy" id="4686"/>
    <lineage>
        <taxon>Eukaryota</taxon>
        <taxon>Viridiplantae</taxon>
        <taxon>Streptophyta</taxon>
        <taxon>Embryophyta</taxon>
        <taxon>Tracheophyta</taxon>
        <taxon>Spermatophyta</taxon>
        <taxon>Magnoliopsida</taxon>
        <taxon>Liliopsida</taxon>
        <taxon>Asparagales</taxon>
        <taxon>Asparagaceae</taxon>
        <taxon>Asparagoideae</taxon>
        <taxon>Asparagus</taxon>
    </lineage>
</organism>
<sequence length="177" mass="20109">MTASISSSSIRRTRNEDPSVYDRACEARAESSVLRLTALPISTRKLSDRGLRRRMRLRGGDRSDRGAAEVGHVRWTLSHVSMQWEWNAWRQEGRRRSSSERSEAREGQTEQSSDAIGLFAVDEERREEGEGADEGRRRFLRSRSDGWDRIESGERGEANWGRSRAGESLGGGGGRWR</sequence>
<evidence type="ECO:0000256" key="1">
    <source>
        <dbReference type="SAM" id="MobiDB-lite"/>
    </source>
</evidence>
<reference evidence="3" key="1">
    <citation type="journal article" date="2017" name="Nat. Commun.">
        <title>The asparagus genome sheds light on the origin and evolution of a young Y chromosome.</title>
        <authorList>
            <person name="Harkess A."/>
            <person name="Zhou J."/>
            <person name="Xu C."/>
            <person name="Bowers J.E."/>
            <person name="Van der Hulst R."/>
            <person name="Ayyampalayam S."/>
            <person name="Mercati F."/>
            <person name="Riccardi P."/>
            <person name="McKain M.R."/>
            <person name="Kakrana A."/>
            <person name="Tang H."/>
            <person name="Ray J."/>
            <person name="Groenendijk J."/>
            <person name="Arikit S."/>
            <person name="Mathioni S.M."/>
            <person name="Nakano M."/>
            <person name="Shan H."/>
            <person name="Telgmann-Rauber A."/>
            <person name="Kanno A."/>
            <person name="Yue Z."/>
            <person name="Chen H."/>
            <person name="Li W."/>
            <person name="Chen Y."/>
            <person name="Xu X."/>
            <person name="Zhang Y."/>
            <person name="Luo S."/>
            <person name="Chen H."/>
            <person name="Gao J."/>
            <person name="Mao Z."/>
            <person name="Pires J.C."/>
            <person name="Luo M."/>
            <person name="Kudrna D."/>
            <person name="Wing R.A."/>
            <person name="Meyers B.C."/>
            <person name="Yi K."/>
            <person name="Kong H."/>
            <person name="Lavrijsen P."/>
            <person name="Sunseri F."/>
            <person name="Falavigna A."/>
            <person name="Ye Y."/>
            <person name="Leebens-Mack J.H."/>
            <person name="Chen G."/>
        </authorList>
    </citation>
    <scope>NUCLEOTIDE SEQUENCE [LARGE SCALE GENOMIC DNA]</scope>
    <source>
        <strain evidence="3">cv. DH0086</strain>
    </source>
</reference>
<name>A0A5P1E218_ASPOF</name>
<feature type="compositionally biased region" description="Low complexity" evidence="1">
    <location>
        <begin position="1"/>
        <end position="10"/>
    </location>
</feature>
<protein>
    <submittedName>
        <fullName evidence="2">Uncharacterized protein</fullName>
    </submittedName>
</protein>
<feature type="region of interest" description="Disordered" evidence="1">
    <location>
        <begin position="1"/>
        <end position="21"/>
    </location>
</feature>
<proteinExistence type="predicted"/>
<feature type="compositionally biased region" description="Basic and acidic residues" evidence="1">
    <location>
        <begin position="122"/>
        <end position="157"/>
    </location>
</feature>
<evidence type="ECO:0000313" key="3">
    <source>
        <dbReference type="Proteomes" id="UP000243459"/>
    </source>
</evidence>